<dbReference type="AlphaFoldDB" id="A0A9P1GQP8"/>
<dbReference type="PROSITE" id="PS00018">
    <property type="entry name" value="EF_HAND_1"/>
    <property type="match status" value="1"/>
</dbReference>
<dbReference type="PROSITE" id="PS50222">
    <property type="entry name" value="EF_HAND_2"/>
    <property type="match status" value="1"/>
</dbReference>
<feature type="coiled-coil region" evidence="2">
    <location>
        <begin position="176"/>
        <end position="276"/>
    </location>
</feature>
<feature type="coiled-coil region" evidence="2">
    <location>
        <begin position="40"/>
        <end position="91"/>
    </location>
</feature>
<dbReference type="EMBL" id="CAMXCT020006739">
    <property type="protein sequence ID" value="CAL1172638.1"/>
    <property type="molecule type" value="Genomic_DNA"/>
</dbReference>
<keyword evidence="7" id="KW-1185">Reference proteome</keyword>
<protein>
    <submittedName>
        <fullName evidence="6">Centrosomal protein of 162 kDa</fullName>
    </submittedName>
</protein>
<evidence type="ECO:0000313" key="5">
    <source>
        <dbReference type="EMBL" id="CAI4019263.1"/>
    </source>
</evidence>
<dbReference type="EMBL" id="CAMXCT030006739">
    <property type="protein sequence ID" value="CAL4806575.1"/>
    <property type="molecule type" value="Genomic_DNA"/>
</dbReference>
<proteinExistence type="predicted"/>
<dbReference type="InterPro" id="IPR011992">
    <property type="entry name" value="EF-hand-dom_pair"/>
</dbReference>
<dbReference type="InterPro" id="IPR002048">
    <property type="entry name" value="EF_hand_dom"/>
</dbReference>
<feature type="domain" description="EF-hand" evidence="4">
    <location>
        <begin position="316"/>
        <end position="351"/>
    </location>
</feature>
<keyword evidence="1" id="KW-0106">Calcium</keyword>
<feature type="region of interest" description="Disordered" evidence="3">
    <location>
        <begin position="1"/>
        <end position="39"/>
    </location>
</feature>
<gene>
    <name evidence="5" type="ORF">C1SCF055_LOCUS43776</name>
</gene>
<comment type="caution">
    <text evidence="5">The sequence shown here is derived from an EMBL/GenBank/DDBJ whole genome shotgun (WGS) entry which is preliminary data.</text>
</comment>
<dbReference type="SUPFAM" id="SSF47473">
    <property type="entry name" value="EF-hand"/>
    <property type="match status" value="1"/>
</dbReference>
<evidence type="ECO:0000256" key="1">
    <source>
        <dbReference type="ARBA" id="ARBA00022837"/>
    </source>
</evidence>
<keyword evidence="2" id="KW-0175">Coiled coil</keyword>
<name>A0A9P1GQP8_9DINO</name>
<dbReference type="EMBL" id="CAMXCT010006739">
    <property type="protein sequence ID" value="CAI4019263.1"/>
    <property type="molecule type" value="Genomic_DNA"/>
</dbReference>
<dbReference type="OrthoDB" id="10552527at2759"/>
<evidence type="ECO:0000256" key="3">
    <source>
        <dbReference type="SAM" id="MobiDB-lite"/>
    </source>
</evidence>
<dbReference type="GO" id="GO:0005509">
    <property type="term" value="F:calcium ion binding"/>
    <property type="evidence" value="ECO:0007669"/>
    <property type="project" value="InterPro"/>
</dbReference>
<dbReference type="Gene3D" id="1.20.120.330">
    <property type="entry name" value="Nucleotidyltransferases domain 2"/>
    <property type="match status" value="1"/>
</dbReference>
<reference evidence="6 7" key="2">
    <citation type="submission" date="2024-05" db="EMBL/GenBank/DDBJ databases">
        <authorList>
            <person name="Chen Y."/>
            <person name="Shah S."/>
            <person name="Dougan E. K."/>
            <person name="Thang M."/>
            <person name="Chan C."/>
        </authorList>
    </citation>
    <scope>NUCLEOTIDE SEQUENCE [LARGE SCALE GENOMIC DNA]</scope>
</reference>
<evidence type="ECO:0000313" key="7">
    <source>
        <dbReference type="Proteomes" id="UP001152797"/>
    </source>
</evidence>
<evidence type="ECO:0000259" key="4">
    <source>
        <dbReference type="PROSITE" id="PS50222"/>
    </source>
</evidence>
<evidence type="ECO:0000313" key="6">
    <source>
        <dbReference type="EMBL" id="CAL4806575.1"/>
    </source>
</evidence>
<accession>A0A9P1GQP8</accession>
<sequence length="561" mass="64415">MASRPGSALRERKDGRSSRPGTRSPHVRRPRSSVDKKHRLDELRKQCTELKCLINSTSEENLRNRTRLMALTKEKNKRDRLLQTMVRLNHEGLGLGPEIIDKLREEYTIMLPLYRKKAQDLQQQILERENDHKAMKRELDFTRIIELQVEFVSWKQESRRLESMMKQDPEAVSKEAEMQEKRVKQLSQELAEIKRQLVRAQDELTGEQEGHQSAKELFEEKAEELARVQSETKDITIECKQLIQDRKEAEHLQTEINEMELDRKQDQEELEGLQARLVTAPSDAPDRYTVTGVALSAAPAKKDIGLALLRRASRRESPQPLMRCLCAADRDQDGLLNLQELIEAMAQWHGCPLEPSEAARLLFRLASRVSEDTERIRWLDAMVLLDGLGPSSWDELLPDLLVLRWACLRARLYSEELLRQLGVIDSKSKAEAFFGGAALEMPPSEASQWVEAWQKHGSERLMLLLPLGEATLSSKEMNAWLCRLKTAVQNNREELQKAFVVWRADMLMTPEQFRMVCGDVLGLDLSEEDIEDVLLFSCSNCPTTSGVREAVDGRKLLDLFS</sequence>
<dbReference type="Proteomes" id="UP001152797">
    <property type="component" value="Unassembled WGS sequence"/>
</dbReference>
<dbReference type="InterPro" id="IPR018247">
    <property type="entry name" value="EF_Hand_1_Ca_BS"/>
</dbReference>
<reference evidence="5" key="1">
    <citation type="submission" date="2022-10" db="EMBL/GenBank/DDBJ databases">
        <authorList>
            <person name="Chen Y."/>
            <person name="Dougan E. K."/>
            <person name="Chan C."/>
            <person name="Rhodes N."/>
            <person name="Thang M."/>
        </authorList>
    </citation>
    <scope>NUCLEOTIDE SEQUENCE</scope>
</reference>
<evidence type="ECO:0000256" key="2">
    <source>
        <dbReference type="SAM" id="Coils"/>
    </source>
</evidence>
<organism evidence="5">
    <name type="scientific">Cladocopium goreaui</name>
    <dbReference type="NCBI Taxonomy" id="2562237"/>
    <lineage>
        <taxon>Eukaryota</taxon>
        <taxon>Sar</taxon>
        <taxon>Alveolata</taxon>
        <taxon>Dinophyceae</taxon>
        <taxon>Suessiales</taxon>
        <taxon>Symbiodiniaceae</taxon>
        <taxon>Cladocopium</taxon>
    </lineage>
</organism>